<dbReference type="STRING" id="1071381.G8BW15"/>
<keyword evidence="9" id="KW-0496">Mitochondrion</keyword>
<dbReference type="Gene3D" id="3.50.50.100">
    <property type="match status" value="1"/>
</dbReference>
<reference evidence="15 16" key="1">
    <citation type="journal article" date="2011" name="Proc. Natl. Acad. Sci. U.S.A.">
        <title>Evolutionary erosion of yeast sex chromosomes by mating-type switching accidents.</title>
        <authorList>
            <person name="Gordon J.L."/>
            <person name="Armisen D."/>
            <person name="Proux-Wera E."/>
            <person name="Oheigeartaigh S.S."/>
            <person name="Byrne K.P."/>
            <person name="Wolfe K.H."/>
        </authorList>
    </citation>
    <scope>NUCLEOTIDE SEQUENCE [LARGE SCALE GENOMIC DNA]</scope>
    <source>
        <strain evidence="16">ATCC 24235 / CBS 4417 / NBRC 1672 / NRRL Y-8282 / UCD 70-5</strain>
    </source>
</reference>
<keyword evidence="16" id="KW-1185">Reference proteome</keyword>
<keyword evidence="7" id="KW-0560">Oxidoreductase</keyword>
<dbReference type="GO" id="GO:0019655">
    <property type="term" value="P:glycolytic fermentation to ethanol"/>
    <property type="evidence" value="ECO:0007669"/>
    <property type="project" value="EnsemblFungi"/>
</dbReference>
<dbReference type="InterPro" id="IPR023753">
    <property type="entry name" value="FAD/NAD-binding_dom"/>
</dbReference>
<evidence type="ECO:0000256" key="4">
    <source>
        <dbReference type="ARBA" id="ARBA00022630"/>
    </source>
</evidence>
<dbReference type="KEGG" id="tpf:TPHA_0G02580"/>
<evidence type="ECO:0000256" key="5">
    <source>
        <dbReference type="ARBA" id="ARBA00022827"/>
    </source>
</evidence>
<comment type="similarity">
    <text evidence="2">Belongs to the NADH dehydrogenase family.</text>
</comment>
<comment type="subcellular location">
    <subcellularLocation>
        <location evidence="1">Mitochondrion</location>
    </subcellularLocation>
</comment>
<dbReference type="PANTHER" id="PTHR43706:SF47">
    <property type="entry name" value="EXTERNAL NADH-UBIQUINONE OXIDOREDUCTASE 1, MITOCHONDRIAL-RELATED"/>
    <property type="match status" value="1"/>
</dbReference>
<evidence type="ECO:0000256" key="1">
    <source>
        <dbReference type="ARBA" id="ARBA00004173"/>
    </source>
</evidence>
<feature type="domain" description="FAD/NAD(P)-binding" evidence="13">
    <location>
        <begin position="101"/>
        <end position="429"/>
    </location>
</feature>
<dbReference type="RefSeq" id="XP_003686527.1">
    <property type="nucleotide sequence ID" value="XM_003686479.1"/>
</dbReference>
<dbReference type="GO" id="GO:0031966">
    <property type="term" value="C:mitochondrial membrane"/>
    <property type="evidence" value="ECO:0007669"/>
    <property type="project" value="EnsemblFungi"/>
</dbReference>
<dbReference type="EC" id="1.6.5.9" evidence="3"/>
<keyword evidence="12" id="KW-1133">Transmembrane helix</keyword>
<dbReference type="HOGENOM" id="CLU_021377_1_0_1"/>
<keyword evidence="5" id="KW-0274">FAD</keyword>
<evidence type="ECO:0000256" key="10">
    <source>
        <dbReference type="ARBA" id="ARBA00047599"/>
    </source>
</evidence>
<gene>
    <name evidence="15" type="primary">TPHA0G02580</name>
    <name evidence="15" type="ordered locus">TPHA_0G02580</name>
</gene>
<dbReference type="AlphaFoldDB" id="G8BW15"/>
<evidence type="ECO:0000259" key="13">
    <source>
        <dbReference type="Pfam" id="PF07992"/>
    </source>
</evidence>
<evidence type="ECO:0000256" key="2">
    <source>
        <dbReference type="ARBA" id="ARBA00005272"/>
    </source>
</evidence>
<dbReference type="PRINTS" id="PR00368">
    <property type="entry name" value="FADPNR"/>
</dbReference>
<dbReference type="GO" id="GO:0050136">
    <property type="term" value="F:NADH dehydrogenase (quinone) (non-electrogenic) activity"/>
    <property type="evidence" value="ECO:0007669"/>
    <property type="project" value="UniProtKB-EC"/>
</dbReference>
<feature type="transmembrane region" description="Helical" evidence="12">
    <location>
        <begin position="57"/>
        <end position="78"/>
    </location>
</feature>
<dbReference type="GeneID" id="11535790"/>
<dbReference type="PANTHER" id="PTHR43706">
    <property type="entry name" value="NADH DEHYDROGENASE"/>
    <property type="match status" value="1"/>
</dbReference>
<dbReference type="OrthoDB" id="3244603at2759"/>
<comment type="catalytic activity">
    <reaction evidence="10">
        <text>a quinone + NADH + H(+) = a quinol + NAD(+)</text>
        <dbReference type="Rhea" id="RHEA:46160"/>
        <dbReference type="ChEBI" id="CHEBI:15378"/>
        <dbReference type="ChEBI" id="CHEBI:24646"/>
        <dbReference type="ChEBI" id="CHEBI:57540"/>
        <dbReference type="ChEBI" id="CHEBI:57945"/>
        <dbReference type="ChEBI" id="CHEBI:132124"/>
        <dbReference type="EC" id="1.6.5.9"/>
    </reaction>
</comment>
<dbReference type="EMBL" id="HE612862">
    <property type="protein sequence ID" value="CCE64093.1"/>
    <property type="molecule type" value="Genomic_DNA"/>
</dbReference>
<evidence type="ECO:0000256" key="7">
    <source>
        <dbReference type="ARBA" id="ARBA00023002"/>
    </source>
</evidence>
<dbReference type="Proteomes" id="UP000005666">
    <property type="component" value="Chromosome 7"/>
</dbReference>
<dbReference type="InterPro" id="IPR036188">
    <property type="entry name" value="FAD/NAD-bd_sf"/>
</dbReference>
<dbReference type="SUPFAM" id="SSF51905">
    <property type="entry name" value="FAD/NAD(P)-binding domain"/>
    <property type="match status" value="2"/>
</dbReference>
<dbReference type="FunFam" id="3.50.50.100:FF:000007">
    <property type="entry name" value="Rotenone-insensitive NADH-ubiquinone oxidoreductase, mitochondrial"/>
    <property type="match status" value="1"/>
</dbReference>
<proteinExistence type="inferred from homology"/>
<protein>
    <recommendedName>
        <fullName evidence="3">NADH:ubiquinone reductase (non-electrogenic)</fullName>
        <ecNumber evidence="3">1.6.5.9</ecNumber>
    </recommendedName>
</protein>
<evidence type="ECO:0000256" key="8">
    <source>
        <dbReference type="ARBA" id="ARBA00023027"/>
    </source>
</evidence>
<organism evidence="15 16">
    <name type="scientific">Tetrapisispora phaffii (strain ATCC 24235 / CBS 4417 / NBRC 1672 / NRRL Y-8282 / UCD 70-5)</name>
    <name type="common">Yeast</name>
    <name type="synonym">Fabospora phaffii</name>
    <dbReference type="NCBI Taxonomy" id="1071381"/>
    <lineage>
        <taxon>Eukaryota</taxon>
        <taxon>Fungi</taxon>
        <taxon>Dikarya</taxon>
        <taxon>Ascomycota</taxon>
        <taxon>Saccharomycotina</taxon>
        <taxon>Saccharomycetes</taxon>
        <taxon>Saccharomycetales</taxon>
        <taxon>Saccharomycetaceae</taxon>
        <taxon>Tetrapisispora</taxon>
    </lineage>
</organism>
<keyword evidence="12" id="KW-0472">Membrane</keyword>
<evidence type="ECO:0000313" key="16">
    <source>
        <dbReference type="Proteomes" id="UP000005666"/>
    </source>
</evidence>
<evidence type="ECO:0000256" key="9">
    <source>
        <dbReference type="ARBA" id="ARBA00023128"/>
    </source>
</evidence>
<sequence>MSIFRNAVQRTALCSRVSLRNQQVLGLQKRTFSNSFKLLSNEKAIPKQSRSKFFLKYFVNSAMLLGVGATGYLFFSLYRESHPAPQIPQSKTFANGSPRKTLVILGSGWGSVSLLKNLDTSKYNVVVVSPRNFFLYTPLLPSAPVGTVELKSIVEPIRAIGRRSKGEVIYHEGEASDVDTVNKVIKVKSSMNGAPHEFDVKYDYLVVGVGAQPNTFGTPGVYEHASFLKEISDAQEIRRKVMTTVSSAASLDPSDPERKRLLSFIVVGGGPTGVEFAAELQDFVDQDLSKWMPTISKEIKVTLVEASPNILGMFDKSLIQYTNDLFKKEKIEVKLKTAVKEVKETTVTTKCGDVVEETPYGILVWATGNAPRDVSLKLMSKLEEQNSRRGLLIDDKLRLLGGNGSIYSIGDCTFHAGLFPTAQVAFQEGVYLGEVFNKIHKIDQLKWELSNTQDKSSQEKIQAKIDIMNSKIDDFKYHHLGALAYIGSEKAIADIAMGESRYNLSGSFTFLFWRYAYLSMCISARNKVLVALDWIKVSIFGRNSSV</sequence>
<accession>G8BW15</accession>
<dbReference type="GO" id="GO:0042981">
    <property type="term" value="P:regulation of apoptotic process"/>
    <property type="evidence" value="ECO:0007669"/>
    <property type="project" value="EnsemblFungi"/>
</dbReference>
<feature type="domain" description="External alternative NADH-ubiquinone oxidoreductase-like C-terminal" evidence="14">
    <location>
        <begin position="479"/>
        <end position="543"/>
    </location>
</feature>
<dbReference type="InterPro" id="IPR054585">
    <property type="entry name" value="NDH2-like_C"/>
</dbReference>
<keyword evidence="12" id="KW-0812">Transmembrane</keyword>
<dbReference type="InterPro" id="IPR045024">
    <property type="entry name" value="NDH-2"/>
</dbReference>
<evidence type="ECO:0000313" key="15">
    <source>
        <dbReference type="EMBL" id="CCE64093.1"/>
    </source>
</evidence>
<evidence type="ECO:0000256" key="12">
    <source>
        <dbReference type="SAM" id="Phobius"/>
    </source>
</evidence>
<dbReference type="Pfam" id="PF07992">
    <property type="entry name" value="Pyr_redox_2"/>
    <property type="match status" value="1"/>
</dbReference>
<keyword evidence="8" id="KW-0520">NAD</keyword>
<keyword evidence="4" id="KW-0285">Flavoprotein</keyword>
<dbReference type="OMA" id="QIPAQKD"/>
<evidence type="ECO:0000256" key="6">
    <source>
        <dbReference type="ARBA" id="ARBA00022946"/>
    </source>
</evidence>
<evidence type="ECO:0000256" key="3">
    <source>
        <dbReference type="ARBA" id="ARBA00012637"/>
    </source>
</evidence>
<name>G8BW15_TETPH</name>
<evidence type="ECO:0000256" key="11">
    <source>
        <dbReference type="ARBA" id="ARBA00049010"/>
    </source>
</evidence>
<dbReference type="Pfam" id="PF22366">
    <property type="entry name" value="NDH2_C"/>
    <property type="match status" value="1"/>
</dbReference>
<evidence type="ECO:0000259" key="14">
    <source>
        <dbReference type="Pfam" id="PF22366"/>
    </source>
</evidence>
<keyword evidence="6" id="KW-0809">Transit peptide</keyword>
<dbReference type="eggNOG" id="KOG2495">
    <property type="taxonomic scope" value="Eukaryota"/>
</dbReference>
<comment type="catalytic activity">
    <reaction evidence="11">
        <text>a ubiquinone + NADH + H(+) = a ubiquinol + NAD(+)</text>
        <dbReference type="Rhea" id="RHEA:23152"/>
        <dbReference type="Rhea" id="RHEA-COMP:9565"/>
        <dbReference type="Rhea" id="RHEA-COMP:9566"/>
        <dbReference type="ChEBI" id="CHEBI:15378"/>
        <dbReference type="ChEBI" id="CHEBI:16389"/>
        <dbReference type="ChEBI" id="CHEBI:17976"/>
        <dbReference type="ChEBI" id="CHEBI:57540"/>
        <dbReference type="ChEBI" id="CHEBI:57945"/>
    </reaction>
</comment>